<accession>A0ABQ6HIL4</accession>
<gene>
    <name evidence="3" type="ORF">GCM10025862_01030</name>
</gene>
<evidence type="ECO:0000313" key="4">
    <source>
        <dbReference type="Proteomes" id="UP001157109"/>
    </source>
</evidence>
<keyword evidence="2" id="KW-0472">Membrane</keyword>
<feature type="transmembrane region" description="Helical" evidence="2">
    <location>
        <begin position="46"/>
        <end position="67"/>
    </location>
</feature>
<keyword evidence="2" id="KW-0812">Transmembrane</keyword>
<sequence length="282" mass="28743">MAAAQAESSAHADKAARRRSVAPVTPVSDLARRDDEPSRPSRTDRATALLFGGGAAGFAVAEAGRALGSTGVPTPHQMLTAALLGVIYVLAFRTEFTSSNGSTVATQPVLVAMLLTLPSGWTPLVALAAILVASSSTWPHSQARGHATLLVLASGLHVAAPVATLQALATQGVGGPLALGLAVLAQVLTEVAVVSVRARIGGVRWGVLAPQLVWASTIDLLLSAIGWCIVQATGAPCPGCSSSGSPCCWSASSGVTGRSTWSRRCRCTMPTPRRAKRPGTTV</sequence>
<dbReference type="EMBL" id="BSUJ01000001">
    <property type="protein sequence ID" value="GMA18082.1"/>
    <property type="molecule type" value="Genomic_DNA"/>
</dbReference>
<feature type="transmembrane region" description="Helical" evidence="2">
    <location>
        <begin position="108"/>
        <end position="133"/>
    </location>
</feature>
<feature type="region of interest" description="Disordered" evidence="1">
    <location>
        <begin position="1"/>
        <end position="43"/>
    </location>
</feature>
<feature type="transmembrane region" description="Helical" evidence="2">
    <location>
        <begin position="177"/>
        <end position="200"/>
    </location>
</feature>
<evidence type="ECO:0000313" key="3">
    <source>
        <dbReference type="EMBL" id="GMA18082.1"/>
    </source>
</evidence>
<feature type="compositionally biased region" description="Basic and acidic residues" evidence="1">
    <location>
        <begin position="30"/>
        <end position="43"/>
    </location>
</feature>
<keyword evidence="2" id="KW-1133">Transmembrane helix</keyword>
<protein>
    <submittedName>
        <fullName evidence="3">Uncharacterized protein</fullName>
    </submittedName>
</protein>
<evidence type="ECO:0000256" key="2">
    <source>
        <dbReference type="SAM" id="Phobius"/>
    </source>
</evidence>
<dbReference type="Proteomes" id="UP001157109">
    <property type="component" value="Unassembled WGS sequence"/>
</dbReference>
<organism evidence="3 4">
    <name type="scientific">Arsenicicoccus piscis</name>
    <dbReference type="NCBI Taxonomy" id="673954"/>
    <lineage>
        <taxon>Bacteria</taxon>
        <taxon>Bacillati</taxon>
        <taxon>Actinomycetota</taxon>
        <taxon>Actinomycetes</taxon>
        <taxon>Micrococcales</taxon>
        <taxon>Intrasporangiaceae</taxon>
        <taxon>Arsenicicoccus</taxon>
    </lineage>
</organism>
<reference evidence="4" key="1">
    <citation type="journal article" date="2019" name="Int. J. Syst. Evol. Microbiol.">
        <title>The Global Catalogue of Microorganisms (GCM) 10K type strain sequencing project: providing services to taxonomists for standard genome sequencing and annotation.</title>
        <authorList>
            <consortium name="The Broad Institute Genomics Platform"/>
            <consortium name="The Broad Institute Genome Sequencing Center for Infectious Disease"/>
            <person name="Wu L."/>
            <person name="Ma J."/>
        </authorList>
    </citation>
    <scope>NUCLEOTIDE SEQUENCE [LARGE SCALE GENOMIC DNA]</scope>
    <source>
        <strain evidence="4">NBRC 105830</strain>
    </source>
</reference>
<feature type="transmembrane region" description="Helical" evidence="2">
    <location>
        <begin position="79"/>
        <end position="96"/>
    </location>
</feature>
<proteinExistence type="predicted"/>
<name>A0ABQ6HIL4_9MICO</name>
<evidence type="ECO:0000256" key="1">
    <source>
        <dbReference type="SAM" id="MobiDB-lite"/>
    </source>
</evidence>
<keyword evidence="4" id="KW-1185">Reference proteome</keyword>
<comment type="caution">
    <text evidence="3">The sequence shown here is derived from an EMBL/GenBank/DDBJ whole genome shotgun (WGS) entry which is preliminary data.</text>
</comment>